<dbReference type="EMBL" id="JAYKXP010000117">
    <property type="protein sequence ID" value="KAK7025300.1"/>
    <property type="molecule type" value="Genomic_DNA"/>
</dbReference>
<accession>A0AAW0BGR3</accession>
<evidence type="ECO:0000256" key="1">
    <source>
        <dbReference type="SAM" id="MobiDB-lite"/>
    </source>
</evidence>
<comment type="caution">
    <text evidence="2">The sequence shown here is derived from an EMBL/GenBank/DDBJ whole genome shotgun (WGS) entry which is preliminary data.</text>
</comment>
<name>A0AAW0BGR3_9AGAR</name>
<protein>
    <submittedName>
        <fullName evidence="2">Uncharacterized protein</fullName>
    </submittedName>
</protein>
<dbReference type="Proteomes" id="UP001383192">
    <property type="component" value="Unassembled WGS sequence"/>
</dbReference>
<gene>
    <name evidence="2" type="ORF">VNI00_016082</name>
</gene>
<feature type="region of interest" description="Disordered" evidence="1">
    <location>
        <begin position="153"/>
        <end position="199"/>
    </location>
</feature>
<keyword evidence="3" id="KW-1185">Reference proteome</keyword>
<reference evidence="2 3" key="1">
    <citation type="submission" date="2024-01" db="EMBL/GenBank/DDBJ databases">
        <title>A draft genome for a cacao thread blight-causing isolate of Paramarasmius palmivorus.</title>
        <authorList>
            <person name="Baruah I.K."/>
            <person name="Bukari Y."/>
            <person name="Amoako-Attah I."/>
            <person name="Meinhardt L.W."/>
            <person name="Bailey B.A."/>
            <person name="Cohen S.P."/>
        </authorList>
    </citation>
    <scope>NUCLEOTIDE SEQUENCE [LARGE SCALE GENOMIC DNA]</scope>
    <source>
        <strain evidence="2 3">GH-12</strain>
    </source>
</reference>
<evidence type="ECO:0000313" key="3">
    <source>
        <dbReference type="Proteomes" id="UP001383192"/>
    </source>
</evidence>
<sequence length="199" mass="22422">MNPATSADEEGDRQVLLSAFRFYYHQFHEVIQQVSRVETDSFRLEKLGEELEEFSRLVERVFEDPNELEQLRVNLQMMLIDLRTLHDQAVASTQHGAPPVVQHIHTGRRGRPRTLINLDFLRWAWSHRTTSGISRFLGIGRTTVRQALIDSGIAAPGHDPFPGRQSSSDSDGDEADEILDPDIPIPAGLPSDITEEATV</sequence>
<proteinExistence type="predicted"/>
<organism evidence="2 3">
    <name type="scientific">Paramarasmius palmivorus</name>
    <dbReference type="NCBI Taxonomy" id="297713"/>
    <lineage>
        <taxon>Eukaryota</taxon>
        <taxon>Fungi</taxon>
        <taxon>Dikarya</taxon>
        <taxon>Basidiomycota</taxon>
        <taxon>Agaricomycotina</taxon>
        <taxon>Agaricomycetes</taxon>
        <taxon>Agaricomycetidae</taxon>
        <taxon>Agaricales</taxon>
        <taxon>Marasmiineae</taxon>
        <taxon>Marasmiaceae</taxon>
        <taxon>Paramarasmius</taxon>
    </lineage>
</organism>
<dbReference type="AlphaFoldDB" id="A0AAW0BGR3"/>
<evidence type="ECO:0000313" key="2">
    <source>
        <dbReference type="EMBL" id="KAK7025300.1"/>
    </source>
</evidence>
<feature type="compositionally biased region" description="Acidic residues" evidence="1">
    <location>
        <begin position="170"/>
        <end position="180"/>
    </location>
</feature>